<dbReference type="CDD" id="cd12148">
    <property type="entry name" value="fungal_TF_MHR"/>
    <property type="match status" value="1"/>
</dbReference>
<dbReference type="STRING" id="1448318.A0A319E3L7"/>
<dbReference type="GO" id="GO:0009893">
    <property type="term" value="P:positive regulation of metabolic process"/>
    <property type="evidence" value="ECO:0007669"/>
    <property type="project" value="UniProtKB-ARBA"/>
</dbReference>
<dbReference type="GO" id="GO:0008270">
    <property type="term" value="F:zinc ion binding"/>
    <property type="evidence" value="ECO:0007669"/>
    <property type="project" value="InterPro"/>
</dbReference>
<sequence>MPPAPETRRSHINRACEGCRLRKVRCTGRQPCKGCQSLSMECVYRAGGARKRRNPAPQDSELAQPASETSKDAGSRPGSVLSNLVQFKQQQALRVGIGVSNPTTGSFQFYGPSSHFCFIQRIYERVKRNSHDVSGTSKKPVPDGIERWGIERFMFSVESSSDRGPSQQVEAYFPKDMGMSFIHAYFAIMHPQMPLLSYPDTVDTWNKLWEPPRPGKCTLKGKELLYTVLAIGARVANARSQQKSEWIDLWAEHFSRRADNHIVMFQEPSLKGTHFMLLKVMRPNEAYLYFGYAARSMMALGINRSQVTDGNNISMHRLRLTFWTIFANEKMSALFIGRPSALCEDQIDTAYPEDLLDSTIDPGSDPYFRPTAECAWVRAMSEIGKIADKVSIGTYSPTSMREISDVTRSEQMLVECDAALKLVVQSLPTYLHFFDENLPIGEGWQEVQRISLGLNYCLTQMLMHRPMLIYATTFTSTAEAEKSTAGLLKIQNSVEASVSAARDLINLAHDVYFRRYPDIRFDGSWATFLASACITLLYDVLDPRTATEHATTAFFTIERGIQCLDEIEHIGPLTGKAISLDIMKVAKDALVSIGQSFEPDQSLVDSFLWLMGDGNINLSAVAIDNPMQPSLIEDLNILGQPTLGTPAVTEMSSSGPGINYMSHWLENGFDSSNIPESLF</sequence>
<dbReference type="PANTHER" id="PTHR47424">
    <property type="entry name" value="REGULATORY PROTEIN GAL4"/>
    <property type="match status" value="1"/>
</dbReference>
<dbReference type="OrthoDB" id="5296287at2759"/>
<keyword evidence="5" id="KW-0539">Nucleus</keyword>
<proteinExistence type="predicted"/>
<dbReference type="Proteomes" id="UP000248423">
    <property type="component" value="Unassembled WGS sequence"/>
</dbReference>
<dbReference type="PANTHER" id="PTHR47424:SF3">
    <property type="entry name" value="REGULATORY PROTEIN GAL4"/>
    <property type="match status" value="1"/>
</dbReference>
<name>A0A319E3L7_ASPSB</name>
<evidence type="ECO:0000256" key="5">
    <source>
        <dbReference type="ARBA" id="ARBA00023242"/>
    </source>
</evidence>
<dbReference type="PROSITE" id="PS50048">
    <property type="entry name" value="ZN2_CY6_FUNGAL_2"/>
    <property type="match status" value="1"/>
</dbReference>
<evidence type="ECO:0000256" key="3">
    <source>
        <dbReference type="ARBA" id="ARBA00023125"/>
    </source>
</evidence>
<reference evidence="8 9" key="1">
    <citation type="submission" date="2018-02" db="EMBL/GenBank/DDBJ databases">
        <title>The genomes of Aspergillus section Nigri reveals drivers in fungal speciation.</title>
        <authorList>
            <consortium name="DOE Joint Genome Institute"/>
            <person name="Vesth T.C."/>
            <person name="Nybo J."/>
            <person name="Theobald S."/>
            <person name="Brandl J."/>
            <person name="Frisvad J.C."/>
            <person name="Nielsen K.F."/>
            <person name="Lyhne E.K."/>
            <person name="Kogle M.E."/>
            <person name="Kuo A."/>
            <person name="Riley R."/>
            <person name="Clum A."/>
            <person name="Nolan M."/>
            <person name="Lipzen A."/>
            <person name="Salamov A."/>
            <person name="Henrissat B."/>
            <person name="Wiebenga A."/>
            <person name="De vries R.P."/>
            <person name="Grigoriev I.V."/>
            <person name="Mortensen U.H."/>
            <person name="Andersen M.R."/>
            <person name="Baker S.E."/>
        </authorList>
    </citation>
    <scope>NUCLEOTIDE SEQUENCE [LARGE SCALE GENOMIC DNA]</scope>
    <source>
        <strain evidence="8 9">CBS 121057</strain>
    </source>
</reference>
<evidence type="ECO:0000256" key="1">
    <source>
        <dbReference type="ARBA" id="ARBA00022723"/>
    </source>
</evidence>
<dbReference type="GO" id="GO:0006351">
    <property type="term" value="P:DNA-templated transcription"/>
    <property type="evidence" value="ECO:0007669"/>
    <property type="project" value="InterPro"/>
</dbReference>
<keyword evidence="3" id="KW-0238">DNA-binding</keyword>
<keyword evidence="4" id="KW-0804">Transcription</keyword>
<evidence type="ECO:0000313" key="9">
    <source>
        <dbReference type="Proteomes" id="UP000248423"/>
    </source>
</evidence>
<keyword evidence="9" id="KW-1185">Reference proteome</keyword>
<dbReference type="InterPro" id="IPR036864">
    <property type="entry name" value="Zn2-C6_fun-type_DNA-bd_sf"/>
</dbReference>
<dbReference type="AlphaFoldDB" id="A0A319E3L7"/>
<evidence type="ECO:0000256" key="2">
    <source>
        <dbReference type="ARBA" id="ARBA00023015"/>
    </source>
</evidence>
<feature type="domain" description="Zn(2)-C6 fungal-type" evidence="7">
    <location>
        <begin position="15"/>
        <end position="44"/>
    </location>
</feature>
<dbReference type="Pfam" id="PF04082">
    <property type="entry name" value="Fungal_trans"/>
    <property type="match status" value="1"/>
</dbReference>
<dbReference type="GO" id="GO:0000981">
    <property type="term" value="F:DNA-binding transcription factor activity, RNA polymerase II-specific"/>
    <property type="evidence" value="ECO:0007669"/>
    <property type="project" value="InterPro"/>
</dbReference>
<dbReference type="VEuPathDB" id="FungiDB:BO78DRAFT_449309"/>
<evidence type="ECO:0000256" key="6">
    <source>
        <dbReference type="SAM" id="MobiDB-lite"/>
    </source>
</evidence>
<dbReference type="InterPro" id="IPR007219">
    <property type="entry name" value="XnlR_reg_dom"/>
</dbReference>
<protein>
    <recommendedName>
        <fullName evidence="7">Zn(2)-C6 fungal-type domain-containing protein</fullName>
    </recommendedName>
</protein>
<keyword evidence="1" id="KW-0479">Metal-binding</keyword>
<gene>
    <name evidence="8" type="ORF">BO78DRAFT_449309</name>
</gene>
<dbReference type="SMART" id="SM00066">
    <property type="entry name" value="GAL4"/>
    <property type="match status" value="1"/>
</dbReference>
<organism evidence="8 9">
    <name type="scientific">Aspergillus sclerotiicarbonarius (strain CBS 121057 / IBT 28362)</name>
    <dbReference type="NCBI Taxonomy" id="1448318"/>
    <lineage>
        <taxon>Eukaryota</taxon>
        <taxon>Fungi</taxon>
        <taxon>Dikarya</taxon>
        <taxon>Ascomycota</taxon>
        <taxon>Pezizomycotina</taxon>
        <taxon>Eurotiomycetes</taxon>
        <taxon>Eurotiomycetidae</taxon>
        <taxon>Eurotiales</taxon>
        <taxon>Aspergillaceae</taxon>
        <taxon>Aspergillus</taxon>
        <taxon>Aspergillus subgen. Circumdati</taxon>
    </lineage>
</organism>
<dbReference type="SMART" id="SM00906">
    <property type="entry name" value="Fungal_trans"/>
    <property type="match status" value="1"/>
</dbReference>
<dbReference type="CDD" id="cd00067">
    <property type="entry name" value="GAL4"/>
    <property type="match status" value="1"/>
</dbReference>
<dbReference type="Pfam" id="PF00172">
    <property type="entry name" value="Zn_clus"/>
    <property type="match status" value="1"/>
</dbReference>
<evidence type="ECO:0000313" key="8">
    <source>
        <dbReference type="EMBL" id="PYI04657.1"/>
    </source>
</evidence>
<dbReference type="EMBL" id="KZ826366">
    <property type="protein sequence ID" value="PYI04657.1"/>
    <property type="molecule type" value="Genomic_DNA"/>
</dbReference>
<dbReference type="InterPro" id="IPR051127">
    <property type="entry name" value="Fungal_SecMet_Regulators"/>
</dbReference>
<keyword evidence="2" id="KW-0805">Transcription regulation</keyword>
<dbReference type="PROSITE" id="PS00463">
    <property type="entry name" value="ZN2_CY6_FUNGAL_1"/>
    <property type="match status" value="1"/>
</dbReference>
<feature type="region of interest" description="Disordered" evidence="6">
    <location>
        <begin position="49"/>
        <end position="79"/>
    </location>
</feature>
<dbReference type="GO" id="GO:0003677">
    <property type="term" value="F:DNA binding"/>
    <property type="evidence" value="ECO:0007669"/>
    <property type="project" value="UniProtKB-KW"/>
</dbReference>
<accession>A0A319E3L7</accession>
<dbReference type="SUPFAM" id="SSF57701">
    <property type="entry name" value="Zn2/Cys6 DNA-binding domain"/>
    <property type="match status" value="1"/>
</dbReference>
<evidence type="ECO:0000259" key="7">
    <source>
        <dbReference type="PROSITE" id="PS50048"/>
    </source>
</evidence>
<dbReference type="InterPro" id="IPR001138">
    <property type="entry name" value="Zn2Cys6_DnaBD"/>
</dbReference>
<dbReference type="Gene3D" id="4.10.240.10">
    <property type="entry name" value="Zn(2)-C6 fungal-type DNA-binding domain"/>
    <property type="match status" value="1"/>
</dbReference>
<evidence type="ECO:0000256" key="4">
    <source>
        <dbReference type="ARBA" id="ARBA00023163"/>
    </source>
</evidence>